<feature type="transmembrane region" description="Helical" evidence="2">
    <location>
        <begin position="46"/>
        <end position="65"/>
    </location>
</feature>
<dbReference type="Proteomes" id="UP001314261">
    <property type="component" value="Unassembled WGS sequence"/>
</dbReference>
<evidence type="ECO:0000256" key="1">
    <source>
        <dbReference type="SAM" id="MobiDB-lite"/>
    </source>
</evidence>
<evidence type="ECO:0000313" key="3">
    <source>
        <dbReference type="EMBL" id="CAK1250586.1"/>
    </source>
</evidence>
<name>A0ABM9MZ72_9LACO</name>
<keyword evidence="2" id="KW-1133">Transmembrane helix</keyword>
<keyword evidence="4" id="KW-1185">Reference proteome</keyword>
<feature type="compositionally biased region" description="Basic and acidic residues" evidence="1">
    <location>
        <begin position="141"/>
        <end position="153"/>
    </location>
</feature>
<dbReference type="EMBL" id="CAUZLR010000009">
    <property type="protein sequence ID" value="CAK1250586.1"/>
    <property type="molecule type" value="Genomic_DNA"/>
</dbReference>
<evidence type="ECO:0000313" key="4">
    <source>
        <dbReference type="Proteomes" id="UP001314261"/>
    </source>
</evidence>
<evidence type="ECO:0000256" key="2">
    <source>
        <dbReference type="SAM" id="Phobius"/>
    </source>
</evidence>
<gene>
    <name evidence="3" type="ORF">R54839_PPFHFPJH_01343</name>
</gene>
<sequence length="242" mass="26952">MFTFFIALVCIVFFFLFMIGLFLTIKSAFKFFVTKSVTKKQLLSSVIGTFLFLLIFGVTAVPTFGNSSDNTKKVSKKSDGYDFKSIKLGMTQKEVSDKLGKPSSQNDRAITYGNNTLYFADGKLTGGSPKFIQQQVNQKNSNDKQKKADDSNSEKSAAQYFGSKSTQKLADQASYVPRTQISNGNMMYSETISNVKMYRIDDYQTGVTTVYKADESKDDGLGAILYQGKTVTQEKPKTTIVY</sequence>
<keyword evidence="2" id="KW-0812">Transmembrane</keyword>
<proteinExistence type="predicted"/>
<keyword evidence="2" id="KW-0472">Membrane</keyword>
<feature type="transmembrane region" description="Helical" evidence="2">
    <location>
        <begin position="6"/>
        <end position="25"/>
    </location>
</feature>
<feature type="region of interest" description="Disordered" evidence="1">
    <location>
        <begin position="136"/>
        <end position="156"/>
    </location>
</feature>
<organism evidence="3 4">
    <name type="scientific">Fructobacillus fructosus</name>
    <dbReference type="NCBI Taxonomy" id="1631"/>
    <lineage>
        <taxon>Bacteria</taxon>
        <taxon>Bacillati</taxon>
        <taxon>Bacillota</taxon>
        <taxon>Bacilli</taxon>
        <taxon>Lactobacillales</taxon>
        <taxon>Lactobacillaceae</taxon>
        <taxon>Fructobacillus</taxon>
    </lineage>
</organism>
<reference evidence="3 4" key="1">
    <citation type="submission" date="2023-10" db="EMBL/GenBank/DDBJ databases">
        <authorList>
            <person name="Botero Cardona J."/>
        </authorList>
    </citation>
    <scope>NUCLEOTIDE SEQUENCE [LARGE SCALE GENOMIC DNA]</scope>
    <source>
        <strain evidence="3 4">R-54839</strain>
    </source>
</reference>
<protein>
    <submittedName>
        <fullName evidence="3">Uncharacterized protein</fullName>
    </submittedName>
</protein>
<comment type="caution">
    <text evidence="3">The sequence shown here is derived from an EMBL/GenBank/DDBJ whole genome shotgun (WGS) entry which is preliminary data.</text>
</comment>
<dbReference type="RefSeq" id="WP_338346333.1">
    <property type="nucleotide sequence ID" value="NZ_CAUZLR010000009.1"/>
</dbReference>
<accession>A0ABM9MZ72</accession>